<evidence type="ECO:0000313" key="3">
    <source>
        <dbReference type="Proteomes" id="UP000323454"/>
    </source>
</evidence>
<organism evidence="2 3">
    <name type="scientific">Solihabitans fulvus</name>
    <dbReference type="NCBI Taxonomy" id="1892852"/>
    <lineage>
        <taxon>Bacteria</taxon>
        <taxon>Bacillati</taxon>
        <taxon>Actinomycetota</taxon>
        <taxon>Actinomycetes</taxon>
        <taxon>Pseudonocardiales</taxon>
        <taxon>Pseudonocardiaceae</taxon>
        <taxon>Solihabitans</taxon>
    </lineage>
</organism>
<evidence type="ECO:0000313" key="2">
    <source>
        <dbReference type="EMBL" id="KAA2251355.1"/>
    </source>
</evidence>
<dbReference type="EMBL" id="VUOB01000083">
    <property type="protein sequence ID" value="KAA2251355.1"/>
    <property type="molecule type" value="Genomic_DNA"/>
</dbReference>
<sequence length="146" mass="13866">MTVRVGLLAVLGLAGLAIGSIGVLGLRGKLVRNRFVGVRTAAAMRGDEQFAMANRVAGLPLAVAGLVGLLGAVSAFSMPSTAGTVIAAVIGAVGMAAVSIGGGVLGHRAAEAMPTSSAPAGCTGCVCGGGGCGPLAALRKTADAPA</sequence>
<dbReference type="InterPro" id="IPR025962">
    <property type="entry name" value="SdpI/YhfL"/>
</dbReference>
<proteinExistence type="predicted"/>
<protein>
    <submittedName>
        <fullName evidence="2">SdpI family protein</fullName>
    </submittedName>
</protein>
<dbReference type="AlphaFoldDB" id="A0A5B2WIW7"/>
<keyword evidence="1" id="KW-0472">Membrane</keyword>
<reference evidence="2 3" key="2">
    <citation type="submission" date="2019-09" db="EMBL/GenBank/DDBJ databases">
        <authorList>
            <person name="Jin C."/>
        </authorList>
    </citation>
    <scope>NUCLEOTIDE SEQUENCE [LARGE SCALE GENOMIC DNA]</scope>
    <source>
        <strain evidence="2 3">AN110305</strain>
    </source>
</reference>
<comment type="caution">
    <text evidence="2">The sequence shown here is derived from an EMBL/GenBank/DDBJ whole genome shotgun (WGS) entry which is preliminary data.</text>
</comment>
<name>A0A5B2WIW7_9PSEU</name>
<feature type="transmembrane region" description="Helical" evidence="1">
    <location>
        <begin position="6"/>
        <end position="26"/>
    </location>
</feature>
<feature type="transmembrane region" description="Helical" evidence="1">
    <location>
        <begin position="82"/>
        <end position="105"/>
    </location>
</feature>
<dbReference type="Proteomes" id="UP000323454">
    <property type="component" value="Unassembled WGS sequence"/>
</dbReference>
<keyword evidence="1" id="KW-1133">Transmembrane helix</keyword>
<keyword evidence="1" id="KW-0812">Transmembrane</keyword>
<feature type="transmembrane region" description="Helical" evidence="1">
    <location>
        <begin position="56"/>
        <end position="76"/>
    </location>
</feature>
<dbReference type="Pfam" id="PF13630">
    <property type="entry name" value="SdpI"/>
    <property type="match status" value="1"/>
</dbReference>
<gene>
    <name evidence="2" type="ORF">F0L68_37635</name>
</gene>
<reference evidence="2 3" key="1">
    <citation type="submission" date="2019-09" db="EMBL/GenBank/DDBJ databases">
        <title>Goodfellowia gen. nov., a new genus of the Pseudonocardineae related to Actinoalloteichus, containing Goodfellowia coeruleoviolacea gen. nov., comb. nov. gen. nov., comb. nov.</title>
        <authorList>
            <person name="Labeda D."/>
        </authorList>
    </citation>
    <scope>NUCLEOTIDE SEQUENCE [LARGE SCALE GENOMIC DNA]</scope>
    <source>
        <strain evidence="2 3">AN110305</strain>
    </source>
</reference>
<keyword evidence="3" id="KW-1185">Reference proteome</keyword>
<accession>A0A5B2WIW7</accession>
<evidence type="ECO:0000256" key="1">
    <source>
        <dbReference type="SAM" id="Phobius"/>
    </source>
</evidence>